<dbReference type="PANTHER" id="PTHR34477:SF1">
    <property type="entry name" value="UPF0213 PROTEIN YHBQ"/>
    <property type="match status" value="1"/>
</dbReference>
<dbReference type="EMBL" id="MHWZ01000033">
    <property type="protein sequence ID" value="OHB16986.1"/>
    <property type="molecule type" value="Genomic_DNA"/>
</dbReference>
<evidence type="ECO:0000313" key="3">
    <source>
        <dbReference type="EMBL" id="OHB16986.1"/>
    </source>
</evidence>
<evidence type="ECO:0000256" key="1">
    <source>
        <dbReference type="ARBA" id="ARBA00007435"/>
    </source>
</evidence>
<dbReference type="PANTHER" id="PTHR34477">
    <property type="entry name" value="UPF0213 PROTEIN YHBQ"/>
    <property type="match status" value="1"/>
</dbReference>
<sequence length="81" mass="9601">MVYVYILRSSKNGSYYIGCTNSVEKRIIQHNSDRVRSTRAGKPWILLHTEEYSTLAMARRRETQIKRWKSRAAIERLIKKS</sequence>
<protein>
    <recommendedName>
        <fullName evidence="2">GIY-YIG domain-containing protein</fullName>
    </recommendedName>
</protein>
<dbReference type="InterPro" id="IPR000305">
    <property type="entry name" value="GIY-YIG_endonuc"/>
</dbReference>
<dbReference type="AlphaFoldDB" id="A0A1G2V5T1"/>
<dbReference type="InterPro" id="IPR050190">
    <property type="entry name" value="UPF0213_domain"/>
</dbReference>
<feature type="domain" description="GIY-YIG" evidence="2">
    <location>
        <begin position="1"/>
        <end position="76"/>
    </location>
</feature>
<comment type="similarity">
    <text evidence="1">Belongs to the UPF0213 family.</text>
</comment>
<dbReference type="STRING" id="1802782.A2544_01235"/>
<comment type="caution">
    <text evidence="3">The sequence shown here is derived from an EMBL/GenBank/DDBJ whole genome shotgun (WGS) entry which is preliminary data.</text>
</comment>
<accession>A0A1G2V5T1</accession>
<dbReference type="Gene3D" id="3.40.1440.10">
    <property type="entry name" value="GIY-YIG endonuclease"/>
    <property type="match status" value="1"/>
</dbReference>
<name>A0A1G2V5T1_9BACT</name>
<dbReference type="Pfam" id="PF01541">
    <property type="entry name" value="GIY-YIG"/>
    <property type="match status" value="1"/>
</dbReference>
<dbReference type="PROSITE" id="PS50164">
    <property type="entry name" value="GIY_YIG"/>
    <property type="match status" value="1"/>
</dbReference>
<gene>
    <name evidence="3" type="ORF">A2544_01235</name>
</gene>
<dbReference type="SUPFAM" id="SSF82771">
    <property type="entry name" value="GIY-YIG endonuclease"/>
    <property type="match status" value="1"/>
</dbReference>
<evidence type="ECO:0000313" key="4">
    <source>
        <dbReference type="Proteomes" id="UP000176868"/>
    </source>
</evidence>
<reference evidence="3 4" key="1">
    <citation type="journal article" date="2016" name="Nat. Commun.">
        <title>Thousands of microbial genomes shed light on interconnected biogeochemical processes in an aquifer system.</title>
        <authorList>
            <person name="Anantharaman K."/>
            <person name="Brown C.T."/>
            <person name="Hug L.A."/>
            <person name="Sharon I."/>
            <person name="Castelle C.J."/>
            <person name="Probst A.J."/>
            <person name="Thomas B.C."/>
            <person name="Singh A."/>
            <person name="Wilkins M.J."/>
            <person name="Karaoz U."/>
            <person name="Brodie E.L."/>
            <person name="Williams K.H."/>
            <person name="Hubbard S.S."/>
            <person name="Banfield J.F."/>
        </authorList>
    </citation>
    <scope>NUCLEOTIDE SEQUENCE [LARGE SCALE GENOMIC DNA]</scope>
</reference>
<evidence type="ECO:0000259" key="2">
    <source>
        <dbReference type="PROSITE" id="PS50164"/>
    </source>
</evidence>
<dbReference type="InterPro" id="IPR035901">
    <property type="entry name" value="GIY-YIG_endonuc_sf"/>
</dbReference>
<dbReference type="CDD" id="cd10449">
    <property type="entry name" value="GIY-YIG_SLX1_like"/>
    <property type="match status" value="1"/>
</dbReference>
<proteinExistence type="inferred from homology"/>
<organism evidence="3 4">
    <name type="scientific">Candidatus Zambryskibacteria bacterium RIFOXYD2_FULL_43_10</name>
    <dbReference type="NCBI Taxonomy" id="1802782"/>
    <lineage>
        <taxon>Bacteria</taxon>
        <taxon>Candidatus Zambryskiibacteriota</taxon>
    </lineage>
</organism>
<dbReference type="Proteomes" id="UP000176868">
    <property type="component" value="Unassembled WGS sequence"/>
</dbReference>